<name>A0A7Y4III0_MYXXA</name>
<gene>
    <name evidence="2" type="ORF">HNV28_15810</name>
</gene>
<dbReference type="Proteomes" id="UP000533080">
    <property type="component" value="Unassembled WGS sequence"/>
</dbReference>
<dbReference type="SUPFAM" id="SSF53850">
    <property type="entry name" value="Periplasmic binding protein-like II"/>
    <property type="match status" value="1"/>
</dbReference>
<organism evidence="2 3">
    <name type="scientific">Myxococcus xanthus</name>
    <dbReference type="NCBI Taxonomy" id="34"/>
    <lineage>
        <taxon>Bacteria</taxon>
        <taxon>Pseudomonadati</taxon>
        <taxon>Myxococcota</taxon>
        <taxon>Myxococcia</taxon>
        <taxon>Myxococcales</taxon>
        <taxon>Cystobacterineae</taxon>
        <taxon>Myxococcaceae</taxon>
        <taxon>Myxococcus</taxon>
    </lineage>
</organism>
<feature type="domain" description="LysR substrate-binding" evidence="1">
    <location>
        <begin position="5"/>
        <end position="156"/>
    </location>
</feature>
<accession>A0A7Y4III0</accession>
<dbReference type="PANTHER" id="PTHR30419">
    <property type="entry name" value="HTH-TYPE TRANSCRIPTIONAL REGULATOR YBHD"/>
    <property type="match status" value="1"/>
</dbReference>
<reference evidence="2 3" key="1">
    <citation type="submission" date="2020-05" db="EMBL/GenBank/DDBJ databases">
        <authorList>
            <person name="Whitworth D."/>
        </authorList>
    </citation>
    <scope>NUCLEOTIDE SEQUENCE [LARGE SCALE GENOMIC DNA]</scope>
    <source>
        <strain evidence="2 3">AM005</strain>
    </source>
</reference>
<dbReference type="Pfam" id="PF03466">
    <property type="entry name" value="LysR_substrate"/>
    <property type="match status" value="1"/>
</dbReference>
<dbReference type="Gene3D" id="3.40.190.10">
    <property type="entry name" value="Periplasmic binding protein-like II"/>
    <property type="match status" value="1"/>
</dbReference>
<comment type="caution">
    <text evidence="2">The sequence shown here is derived from an EMBL/GenBank/DDBJ whole genome shotgun (WGS) entry which is preliminary data.</text>
</comment>
<dbReference type="GO" id="GO:0005829">
    <property type="term" value="C:cytosol"/>
    <property type="evidence" value="ECO:0007669"/>
    <property type="project" value="TreeGrafter"/>
</dbReference>
<dbReference type="PANTHER" id="PTHR30419:SF8">
    <property type="entry name" value="NITROGEN ASSIMILATION TRANSCRIPTIONAL ACTIVATOR-RELATED"/>
    <property type="match status" value="1"/>
</dbReference>
<evidence type="ECO:0000313" key="3">
    <source>
        <dbReference type="Proteomes" id="UP000533080"/>
    </source>
</evidence>
<proteinExistence type="predicted"/>
<dbReference type="InterPro" id="IPR050950">
    <property type="entry name" value="HTH-type_LysR_regulators"/>
</dbReference>
<evidence type="ECO:0000259" key="1">
    <source>
        <dbReference type="Pfam" id="PF03466"/>
    </source>
</evidence>
<dbReference type="GO" id="GO:0006355">
    <property type="term" value="P:regulation of DNA-templated transcription"/>
    <property type="evidence" value="ECO:0007669"/>
    <property type="project" value="TreeGrafter"/>
</dbReference>
<dbReference type="InterPro" id="IPR005119">
    <property type="entry name" value="LysR_subst-bd"/>
</dbReference>
<dbReference type="EMBL" id="JABFNT010000045">
    <property type="protein sequence ID" value="NOJ79789.1"/>
    <property type="molecule type" value="Genomic_DNA"/>
</dbReference>
<sequence length="177" mass="19393">MRNTDCLARGGNAAAKTLAVIPVYTEAFSIVCSPRHPFAQRRRVRWAELVDAGWALPVQGTPLRQLMDGIFVRNGVLRPRAVVECSGYEQTRHVVSHSALVGVLPRPLALHGKAHGELALLRAKLDGEFAPISLLYRKEVDQPPLVLGFAGIVRDLARSMRLAVVDAQTASMPSRRL</sequence>
<protein>
    <recommendedName>
        <fullName evidence="1">LysR substrate-binding domain-containing protein</fullName>
    </recommendedName>
</protein>
<dbReference type="AlphaFoldDB" id="A0A7Y4III0"/>
<evidence type="ECO:0000313" key="2">
    <source>
        <dbReference type="EMBL" id="NOJ79789.1"/>
    </source>
</evidence>